<gene>
    <name evidence="4" type="ORF">JVT61DRAFT_10645</name>
</gene>
<evidence type="ECO:0000313" key="5">
    <source>
        <dbReference type="Proteomes" id="UP000683000"/>
    </source>
</evidence>
<dbReference type="PANTHER" id="PTHR10887:SF341">
    <property type="entry name" value="NFX1-TYPE ZINC FINGER-CONTAINING PROTEIN 1"/>
    <property type="match status" value="1"/>
</dbReference>
<proteinExistence type="predicted"/>
<dbReference type="AlphaFoldDB" id="A0A8I2YFQ6"/>
<dbReference type="SUPFAM" id="SSF52540">
    <property type="entry name" value="P-loop containing nucleoside triphosphate hydrolases"/>
    <property type="match status" value="1"/>
</dbReference>
<dbReference type="InterPro" id="IPR041677">
    <property type="entry name" value="DNA2/NAM7_AAA_11"/>
</dbReference>
<dbReference type="Gene3D" id="3.40.50.300">
    <property type="entry name" value="P-loop containing nucleotide triphosphate hydrolases"/>
    <property type="match status" value="3"/>
</dbReference>
<dbReference type="CDD" id="cd18808">
    <property type="entry name" value="SF1_C_Upf1"/>
    <property type="match status" value="1"/>
</dbReference>
<dbReference type="GO" id="GO:0004386">
    <property type="term" value="F:helicase activity"/>
    <property type="evidence" value="ECO:0007669"/>
    <property type="project" value="InterPro"/>
</dbReference>
<dbReference type="InterPro" id="IPR045055">
    <property type="entry name" value="DNA2/NAM7-like"/>
</dbReference>
<keyword evidence="4" id="KW-0378">Hydrolase</keyword>
<dbReference type="OrthoDB" id="2423195at2759"/>
<keyword evidence="5" id="KW-1185">Reference proteome</keyword>
<dbReference type="GO" id="GO:0016787">
    <property type="term" value="F:hydrolase activity"/>
    <property type="evidence" value="ECO:0007669"/>
    <property type="project" value="UniProtKB-KW"/>
</dbReference>
<evidence type="ECO:0000256" key="1">
    <source>
        <dbReference type="SAM" id="MobiDB-lite"/>
    </source>
</evidence>
<dbReference type="Pfam" id="PF13086">
    <property type="entry name" value="AAA_11"/>
    <property type="match status" value="1"/>
</dbReference>
<comment type="caution">
    <text evidence="4">The sequence shown here is derived from an EMBL/GenBank/DDBJ whole genome shotgun (WGS) entry which is preliminary data.</text>
</comment>
<name>A0A8I2YFQ6_9AGAM</name>
<feature type="compositionally biased region" description="Basic and acidic residues" evidence="1">
    <location>
        <begin position="1156"/>
        <end position="1169"/>
    </location>
</feature>
<reference evidence="4" key="1">
    <citation type="submission" date="2021-03" db="EMBL/GenBank/DDBJ databases">
        <title>Evolutionary innovations through gain and loss of genes in the ectomycorrhizal Boletales.</title>
        <authorList>
            <person name="Wu G."/>
            <person name="Miyauchi S."/>
            <person name="Morin E."/>
            <person name="Yang Z.-L."/>
            <person name="Xu J."/>
            <person name="Martin F.M."/>
        </authorList>
    </citation>
    <scope>NUCLEOTIDE SEQUENCE</scope>
    <source>
        <strain evidence="4">BR01</strain>
    </source>
</reference>
<sequence>MGPALPPHSSRISRLKKRFLDVLSGAVKLDARGATLFLEGLCVQDDPVVCLDAVSESAHGLSSVRSAMQFDLSIQFMNGLGTTVLQYLLRASDVGGDALDNILLHVVEPPIFWGVFVRTFQQGALNEDAQLVFARLLTRFLILQDHDTTPYRDVAARPSIQASLITSPKHEIREMGHLVKHLLSSISPLTLYDVLNGPGGRHDNDFPDFHDIAILPTADEILCRKPPFLRAAYDDELNPLETPVKVYLDNTFRMLREDMLFDIRQGVHAALQNKKHPSLRVHSVSMVGIYTGMDNRKARWAIKLRCDNDFWEFRGMKDEDGRLHFLKRDSRGSKILRHQSLVCLASGQDIISFGTMNRVEELLARNPPLIVLQLDGDVNIRKTLTSLRTARDVQLIQIDTATFAFEPVPSALKKRTVPLAKEILFWSPDSRLESCRSSITLSHITNTLSSDPSAELDRLLDLPKCVRLDQSQANSLAAGLQQRVSLIQGPPGTGKSFIGALLAKAIHDETAQTILVVCYTNHALDQFLGDLLEYDIPSESIVRLGGRSNNSMEHLSLHNQPRGRVRYDWDEIDELKCVASCYEDKLETHFRTLLDIDDWNLITYLELKHPEFSEAFHVPWETQDGMKRVGRNGQVIDKGYLFSRWIRGLDAGVLSGEPHVQASARIWGMARSARQQLLSAWRQEFITKDLESICRFGRSYNMLQEAIKQKFARSTMAILRQKRIIACTTTGAAIYADALERVGPEVLLVEEAGEILESHILTALSREVDQMILIGDHKQLRPKVNNYQLTVEKGDGFDLNRSLFERLVLKGYPHETLSTQHRMRPEISAFVRELTYPELVDAPSTRQRPDIRGVQSNVVFVDHTHPEDDDSLIGDRADHGAKSSKQNSYEVQMVLKIVRYLAQQGYKSENIVVLTPYLGQLHQFRDALKHGNDPILNEMDSSDLAHFGLSLLLQSASKAKKGRIHLATIDNYQGEESDIVIASLTRSNKSNAIGFMDSPERLNVFLSRARDGLILIGNSQTFLHSRKGGALWRKFFTLLEKGQYIYQGFPVKCERHPENVLLLKRASDFDDHCPDGGCTEPCGFTLACGHTCSMKCHSNRSWALFGPHDTSQCKYKMSAVCLAGYHRMTWECRLGRPSVCLACHKEAQRVEEIARKGREAQNRRREAEHRRRMAELLQAVRDRGKQSTVQEERPGRTETAGGGRSAQ</sequence>
<dbReference type="PANTHER" id="PTHR10887">
    <property type="entry name" value="DNA2/NAM7 HELICASE FAMILY"/>
    <property type="match status" value="1"/>
</dbReference>
<organism evidence="4 5">
    <name type="scientific">Boletus reticuloceps</name>
    <dbReference type="NCBI Taxonomy" id="495285"/>
    <lineage>
        <taxon>Eukaryota</taxon>
        <taxon>Fungi</taxon>
        <taxon>Dikarya</taxon>
        <taxon>Basidiomycota</taxon>
        <taxon>Agaricomycotina</taxon>
        <taxon>Agaricomycetes</taxon>
        <taxon>Agaricomycetidae</taxon>
        <taxon>Boletales</taxon>
        <taxon>Boletineae</taxon>
        <taxon>Boletaceae</taxon>
        <taxon>Boletoideae</taxon>
        <taxon>Boletus</taxon>
    </lineage>
</organism>
<dbReference type="InterPro" id="IPR041679">
    <property type="entry name" value="DNA2/NAM7-like_C"/>
</dbReference>
<dbReference type="EMBL" id="JAGFBS010000040">
    <property type="protein sequence ID" value="KAG6371104.1"/>
    <property type="molecule type" value="Genomic_DNA"/>
</dbReference>
<evidence type="ECO:0000313" key="4">
    <source>
        <dbReference type="EMBL" id="KAG6371104.1"/>
    </source>
</evidence>
<accession>A0A8I2YFQ6</accession>
<dbReference type="Proteomes" id="UP000683000">
    <property type="component" value="Unassembled WGS sequence"/>
</dbReference>
<dbReference type="CDD" id="cd17936">
    <property type="entry name" value="EEXXEc_NFX1"/>
    <property type="match status" value="1"/>
</dbReference>
<evidence type="ECO:0000259" key="2">
    <source>
        <dbReference type="Pfam" id="PF13086"/>
    </source>
</evidence>
<dbReference type="FunFam" id="3.40.50.300:FF:001660">
    <property type="entry name" value="NF-X1 finger and helicase protein, putative"/>
    <property type="match status" value="1"/>
</dbReference>
<dbReference type="GO" id="GO:0031048">
    <property type="term" value="P:regulatory ncRNA-mediated heterochromatin formation"/>
    <property type="evidence" value="ECO:0007669"/>
    <property type="project" value="TreeGrafter"/>
</dbReference>
<dbReference type="InterPro" id="IPR027417">
    <property type="entry name" value="P-loop_NTPase"/>
</dbReference>
<feature type="compositionally biased region" description="Basic and acidic residues" evidence="1">
    <location>
        <begin position="1180"/>
        <end position="1196"/>
    </location>
</feature>
<dbReference type="Pfam" id="PF13087">
    <property type="entry name" value="AAA_12"/>
    <property type="match status" value="1"/>
</dbReference>
<protein>
    <submittedName>
        <fullName evidence="4">P-loop containing nucleoside triphosphate hydrolase protein</fullName>
    </submittedName>
</protein>
<dbReference type="GO" id="GO:0031380">
    <property type="term" value="C:nuclear RNA-directed RNA polymerase complex"/>
    <property type="evidence" value="ECO:0007669"/>
    <property type="project" value="TreeGrafter"/>
</dbReference>
<dbReference type="InterPro" id="IPR047187">
    <property type="entry name" value="SF1_C_Upf1"/>
</dbReference>
<feature type="region of interest" description="Disordered" evidence="1">
    <location>
        <begin position="1156"/>
        <end position="1207"/>
    </location>
</feature>
<feature type="domain" description="DNA2/NAM7 helicase-like C-terminal" evidence="3">
    <location>
        <begin position="799"/>
        <end position="1019"/>
    </location>
</feature>
<evidence type="ECO:0000259" key="3">
    <source>
        <dbReference type="Pfam" id="PF13087"/>
    </source>
</evidence>
<feature type="domain" description="DNA2/NAM7 helicase helicase" evidence="2">
    <location>
        <begin position="468"/>
        <end position="784"/>
    </location>
</feature>